<keyword evidence="2" id="KW-1185">Reference proteome</keyword>
<dbReference type="InterPro" id="IPR046363">
    <property type="entry name" value="MS_N_TIM-barrel_dom"/>
</dbReference>
<dbReference type="KEGG" id="reo:HUE58_02485"/>
<dbReference type="AlphaFoldDB" id="A0A6N0HP47"/>
<name>A0A6N0HP47_9GAMM</name>
<reference evidence="1 2" key="1">
    <citation type="submission" date="2020-05" db="EMBL/GenBank/DDBJ databases">
        <title>Horizontal transmission and recombination maintain forever young bacterial symbiont genomes.</title>
        <authorList>
            <person name="Russell S.L."/>
            <person name="Pepper-Tunick E."/>
            <person name="Svedberg J."/>
            <person name="Byrne A."/>
            <person name="Ruelas Castillo J."/>
            <person name="Vollmers C."/>
            <person name="Beinart R.A."/>
            <person name="Corbett-Detig R."/>
        </authorList>
    </citation>
    <scope>NUCLEOTIDE SEQUENCE [LARGE SCALE GENOMIC DNA]</scope>
    <source>
        <strain evidence="1">JDF_Ridge</strain>
    </source>
</reference>
<gene>
    <name evidence="1" type="ORF">HUE58_02485</name>
</gene>
<dbReference type="Proteomes" id="UP000509429">
    <property type="component" value="Chromosome"/>
</dbReference>
<evidence type="ECO:0000313" key="1">
    <source>
        <dbReference type="EMBL" id="QKQ24047.1"/>
    </source>
</evidence>
<dbReference type="EMBL" id="CP054490">
    <property type="protein sequence ID" value="QKQ24047.1"/>
    <property type="molecule type" value="Genomic_DNA"/>
</dbReference>
<proteinExistence type="predicted"/>
<dbReference type="InterPro" id="IPR011076">
    <property type="entry name" value="Malate_synth_sf"/>
</dbReference>
<evidence type="ECO:0000313" key="2">
    <source>
        <dbReference type="Proteomes" id="UP000509429"/>
    </source>
</evidence>
<dbReference type="GO" id="GO:0003824">
    <property type="term" value="F:catalytic activity"/>
    <property type="evidence" value="ECO:0007669"/>
    <property type="project" value="InterPro"/>
</dbReference>
<accession>A0A6N0HP47</accession>
<protein>
    <submittedName>
        <fullName evidence="1">Uncharacterized protein</fullName>
    </submittedName>
</protein>
<organism evidence="1 2">
    <name type="scientific">Candidatus Ruthia endofausta</name>
    <dbReference type="NCBI Taxonomy" id="2738852"/>
    <lineage>
        <taxon>Bacteria</taxon>
        <taxon>Pseudomonadati</taxon>
        <taxon>Pseudomonadota</taxon>
        <taxon>Gammaproteobacteria</taxon>
        <taxon>Candidatus Pseudothioglobaceae</taxon>
        <taxon>Candidatus Ruthturnera</taxon>
    </lineage>
</organism>
<dbReference type="SUPFAM" id="SSF51645">
    <property type="entry name" value="Malate synthase G"/>
    <property type="match status" value="1"/>
</dbReference>
<sequence>MSEMLEQKMTHLLIGANCAWVPSSTAATLYATHYS</sequence>
<dbReference type="Gene3D" id="3.20.20.360">
    <property type="entry name" value="Malate synthase, domain 3"/>
    <property type="match status" value="1"/>
</dbReference>